<proteinExistence type="predicted"/>
<dbReference type="Proteomes" id="UP000594800">
    <property type="component" value="Chromosome"/>
</dbReference>
<dbReference type="InterPro" id="IPR029058">
    <property type="entry name" value="AB_hydrolase_fold"/>
</dbReference>
<dbReference type="RefSeq" id="WP_196102201.1">
    <property type="nucleotide sequence ID" value="NZ_CP064942.1"/>
</dbReference>
<reference evidence="1 2" key="1">
    <citation type="submission" date="2020-11" db="EMBL/GenBank/DDBJ databases">
        <title>Description of Pontivivens ytuae sp. nov. isolated from deep sea sediment of Mariana Trench.</title>
        <authorList>
            <person name="Wang Z."/>
            <person name="Sun Q.-L."/>
            <person name="Xu X.-D."/>
            <person name="Tang Y.-Z."/>
            <person name="Zhang J."/>
        </authorList>
    </citation>
    <scope>NUCLEOTIDE SEQUENCE [LARGE SCALE GENOMIC DNA]</scope>
    <source>
        <strain evidence="1 2">MT2928</strain>
    </source>
</reference>
<organism evidence="1 2">
    <name type="scientific">Pontivivens ytuae</name>
    <dbReference type="NCBI Taxonomy" id="2789856"/>
    <lineage>
        <taxon>Bacteria</taxon>
        <taxon>Pseudomonadati</taxon>
        <taxon>Pseudomonadota</taxon>
        <taxon>Alphaproteobacteria</taxon>
        <taxon>Rhodobacterales</taxon>
        <taxon>Paracoccaceae</taxon>
        <taxon>Pontivivens</taxon>
    </lineage>
</organism>
<dbReference type="GO" id="GO:0016787">
    <property type="term" value="F:hydrolase activity"/>
    <property type="evidence" value="ECO:0007669"/>
    <property type="project" value="UniProtKB-KW"/>
</dbReference>
<accession>A0A7S9LQ98</accession>
<keyword evidence="1" id="KW-0378">Hydrolase</keyword>
<sequence>MSADRTGTPVDPALAELLERPGPVTILLHGFKFCPLHEPSAGDPALRDPHRLVYAAEPEVRCGRMVSWPGMLERNGPVIGVGWPAMHRGRGTWGAIAGFAEVYERAGAVARQVARLMDRIAALDPHRRIDLVGHSLGGRVALAALPHLMRAEPRRVLLWGAAERQTVADAAVAEAPARTEIVSVTARSNARYDAMFECFAPGAGRSMGRGLDRPGLATLQLDDPVTEASLSVRGLPLDAWPQRHCHWSFYRRGGTGALYADLLDRPEFWSLERIRDLAIADESDAQSGLWQSVAAFFPMQGPRRA</sequence>
<protein>
    <submittedName>
        <fullName evidence="1">Alpha/beta fold hydrolase</fullName>
    </submittedName>
</protein>
<dbReference type="KEGG" id="poz:I0K15_14405"/>
<dbReference type="EMBL" id="CP064942">
    <property type="protein sequence ID" value="QPH52990.1"/>
    <property type="molecule type" value="Genomic_DNA"/>
</dbReference>
<evidence type="ECO:0000313" key="1">
    <source>
        <dbReference type="EMBL" id="QPH52990.1"/>
    </source>
</evidence>
<dbReference type="SUPFAM" id="SSF53474">
    <property type="entry name" value="alpha/beta-Hydrolases"/>
    <property type="match status" value="2"/>
</dbReference>
<name>A0A7S9LQ98_9RHOB</name>
<gene>
    <name evidence="1" type="ORF">I0K15_14405</name>
</gene>
<dbReference type="Gene3D" id="3.40.50.1820">
    <property type="entry name" value="alpha/beta hydrolase"/>
    <property type="match status" value="1"/>
</dbReference>
<evidence type="ECO:0000313" key="2">
    <source>
        <dbReference type="Proteomes" id="UP000594800"/>
    </source>
</evidence>
<dbReference type="AlphaFoldDB" id="A0A7S9LQ98"/>
<keyword evidence="2" id="KW-1185">Reference proteome</keyword>